<dbReference type="InterPro" id="IPR036188">
    <property type="entry name" value="FAD/NAD-bd_sf"/>
</dbReference>
<dbReference type="Gene3D" id="3.50.50.60">
    <property type="entry name" value="FAD/NAD(P)-binding domain"/>
    <property type="match status" value="1"/>
</dbReference>
<accession>A0A7S9GYA5</accession>
<dbReference type="Pfam" id="PF01494">
    <property type="entry name" value="FAD_binding_3"/>
    <property type="match status" value="1"/>
</dbReference>
<organism evidence="2 3">
    <name type="scientific">Bradyrhizobium commune</name>
    <dbReference type="NCBI Taxonomy" id="83627"/>
    <lineage>
        <taxon>Bacteria</taxon>
        <taxon>Pseudomonadati</taxon>
        <taxon>Pseudomonadota</taxon>
        <taxon>Alphaproteobacteria</taxon>
        <taxon>Hyphomicrobiales</taxon>
        <taxon>Nitrobacteraceae</taxon>
        <taxon>Bradyrhizobium</taxon>
    </lineage>
</organism>
<dbReference type="PANTHER" id="PTHR43422:SF3">
    <property type="entry name" value="THIAMINE THIAZOLE SYNTHASE"/>
    <property type="match status" value="1"/>
</dbReference>
<proteinExistence type="predicted"/>
<dbReference type="RefSeq" id="WP_195799950.1">
    <property type="nucleotide sequence ID" value="NZ_CP061379.1"/>
</dbReference>
<dbReference type="GO" id="GO:0004497">
    <property type="term" value="F:monooxygenase activity"/>
    <property type="evidence" value="ECO:0007669"/>
    <property type="project" value="UniProtKB-KW"/>
</dbReference>
<dbReference type="SUPFAM" id="SSF51905">
    <property type="entry name" value="FAD/NAD(P)-binding domain"/>
    <property type="match status" value="1"/>
</dbReference>
<name>A0A7S9GYA5_9BRAD</name>
<feature type="domain" description="FAD-binding" evidence="1">
    <location>
        <begin position="9"/>
        <end position="343"/>
    </location>
</feature>
<dbReference type="PANTHER" id="PTHR43422">
    <property type="entry name" value="THIAMINE THIAZOLE SYNTHASE"/>
    <property type="match status" value="1"/>
</dbReference>
<dbReference type="InterPro" id="IPR002938">
    <property type="entry name" value="FAD-bd"/>
</dbReference>
<evidence type="ECO:0000313" key="2">
    <source>
        <dbReference type="EMBL" id="QPF90359.1"/>
    </source>
</evidence>
<dbReference type="Proteomes" id="UP000594621">
    <property type="component" value="Chromosome"/>
</dbReference>
<evidence type="ECO:0000259" key="1">
    <source>
        <dbReference type="Pfam" id="PF01494"/>
    </source>
</evidence>
<dbReference type="KEGG" id="bcou:IC761_28260"/>
<keyword evidence="2" id="KW-0560">Oxidoreductase</keyword>
<sequence>MPGLLGRHAIVVGAGIGGLAAAKALSSSFEIVTVLERDDLPSEPIARSGTPQARQIHVLLRGGLDALVELFPDFETELEHAGAVRVRVGSQSLLEMPGFDPFPRRDLGFDFLCMTRPLVEFVARRLVEQQGNIVLKSRCRATQLLESADHAAVTGVRYDEASGGINELAADFIVDASSRGALTLELLDRMALPRPQETEIGIDLRYATAMFEIPPAAPRDWRAVIHRPSAQSGRGGLLVPVENNCWQVNLTGMHGEVMPESVADFVAFARTLRTHSIHDAIEGTVPVGPIYRFGFPCSIRRRFEELDRFPDHLLPLGDVICRFNPAFGQGMSVAAQETRVLKRLIEARAFEADPLKGLARSFFAEIQDLLAAPWAVAEGDFIFENTRGQRPDDFCQRLNFNAALQRLAAEDATVHRIMLEVTHLVKRSSSLRDPQIVSRVTAMMAASVVG</sequence>
<protein>
    <submittedName>
        <fullName evidence="2">FAD-dependent monooxygenase</fullName>
    </submittedName>
</protein>
<keyword evidence="2" id="KW-0503">Monooxygenase</keyword>
<keyword evidence="3" id="KW-1185">Reference proteome</keyword>
<dbReference type="GO" id="GO:0071949">
    <property type="term" value="F:FAD binding"/>
    <property type="evidence" value="ECO:0007669"/>
    <property type="project" value="InterPro"/>
</dbReference>
<reference evidence="2 3" key="1">
    <citation type="submission" date="2020-09" db="EMBL/GenBank/DDBJ databases">
        <title>Complete genomes of bradyrhizobia occurring on native shrubby legumes in Australia.</title>
        <authorList>
            <person name="Lafay B."/>
        </authorList>
    </citation>
    <scope>NUCLEOTIDE SEQUENCE [LARGE SCALE GENOMIC DNA]</scope>
    <source>
        <strain evidence="2 3">BDV5040</strain>
    </source>
</reference>
<dbReference type="EMBL" id="CP061379">
    <property type="protein sequence ID" value="QPF90359.1"/>
    <property type="molecule type" value="Genomic_DNA"/>
</dbReference>
<gene>
    <name evidence="2" type="ORF">IC761_28260</name>
</gene>
<dbReference type="AlphaFoldDB" id="A0A7S9GYA5"/>
<evidence type="ECO:0000313" key="3">
    <source>
        <dbReference type="Proteomes" id="UP000594621"/>
    </source>
</evidence>